<name>A0A285NLI2_9HYPH</name>
<dbReference type="AlphaFoldDB" id="A0A285NLI2"/>
<dbReference type="OrthoDB" id="9781789at2"/>
<dbReference type="Proteomes" id="UP000219439">
    <property type="component" value="Unassembled WGS sequence"/>
</dbReference>
<evidence type="ECO:0000256" key="5">
    <source>
        <dbReference type="ARBA" id="ARBA00022679"/>
    </source>
</evidence>
<keyword evidence="5 6" id="KW-0808">Transferase</keyword>
<dbReference type="GO" id="GO:0032259">
    <property type="term" value="P:methylation"/>
    <property type="evidence" value="ECO:0007669"/>
    <property type="project" value="UniProtKB-KW"/>
</dbReference>
<dbReference type="GO" id="GO:0008168">
    <property type="term" value="F:methyltransferase activity"/>
    <property type="evidence" value="ECO:0007669"/>
    <property type="project" value="UniProtKB-KW"/>
</dbReference>
<dbReference type="GO" id="GO:0000287">
    <property type="term" value="F:magnesium ion binding"/>
    <property type="evidence" value="ECO:0007669"/>
    <property type="project" value="TreeGrafter"/>
</dbReference>
<gene>
    <name evidence="6" type="ORF">SAMN06265368_1784</name>
</gene>
<keyword evidence="4" id="KW-0566">Pantothenate biosynthesis</keyword>
<dbReference type="PANTHER" id="PTHR20881:SF0">
    <property type="entry name" value="3-METHYL-2-OXOBUTANOATE HYDROXYMETHYLTRANSFERASE"/>
    <property type="match status" value="1"/>
</dbReference>
<proteinExistence type="inferred from homology"/>
<dbReference type="RefSeq" id="WP_097152898.1">
    <property type="nucleotide sequence ID" value="NZ_OBEL01000001.1"/>
</dbReference>
<reference evidence="6 7" key="1">
    <citation type="submission" date="2017-09" db="EMBL/GenBank/DDBJ databases">
        <authorList>
            <person name="Ehlers B."/>
            <person name="Leendertz F.H."/>
        </authorList>
    </citation>
    <scope>NUCLEOTIDE SEQUENCE [LARGE SCALE GENOMIC DNA]</scope>
    <source>
        <strain evidence="6 7">DSM 18289</strain>
    </source>
</reference>
<dbReference type="InterPro" id="IPR015813">
    <property type="entry name" value="Pyrv/PenolPyrv_kinase-like_dom"/>
</dbReference>
<comment type="subunit">
    <text evidence="2">Homodecamer; pentamer of dimers.</text>
</comment>
<sequence length="276" mass="30066">MKSIYTWDAQPAKRNLTAADILAAKGQRKLVQTTANNEEEAASAADAGLDMIMGNAHNTEAIRKGAPHLFFTAALGLPDFPTESDILKAAFAALKAGADSIYTARGPNIVELLAREDIPVMGHLGLVPRKSTWRGGLRAVGKTADEALALYQDFKRLETAGAFSVEAEIIPALVMKEITQRTSLITCSLGSGPDGDVIYLFQDDICGKETSRPRHARAFGNLYKLNQQIKAERRKALRAFKDATISQSYPSDKESAQIEASEWEQFLEGLDRLPTT</sequence>
<evidence type="ECO:0000313" key="7">
    <source>
        <dbReference type="Proteomes" id="UP000219439"/>
    </source>
</evidence>
<dbReference type="InterPro" id="IPR040442">
    <property type="entry name" value="Pyrv_kinase-like_dom_sf"/>
</dbReference>
<evidence type="ECO:0000256" key="3">
    <source>
        <dbReference type="ARBA" id="ARBA00012618"/>
    </source>
</evidence>
<keyword evidence="7" id="KW-1185">Reference proteome</keyword>
<evidence type="ECO:0000313" key="6">
    <source>
        <dbReference type="EMBL" id="SNZ08726.1"/>
    </source>
</evidence>
<protein>
    <recommendedName>
        <fullName evidence="3">3-methyl-2-oxobutanoate hydroxymethyltransferase</fullName>
        <ecNumber evidence="3">2.1.2.11</ecNumber>
    </recommendedName>
</protein>
<evidence type="ECO:0000256" key="2">
    <source>
        <dbReference type="ARBA" id="ARBA00011424"/>
    </source>
</evidence>
<dbReference type="InterPro" id="IPR003700">
    <property type="entry name" value="Pantoate_hydroxy_MeTrfase"/>
</dbReference>
<dbReference type="Pfam" id="PF02548">
    <property type="entry name" value="Pantoate_transf"/>
    <property type="match status" value="1"/>
</dbReference>
<evidence type="ECO:0000256" key="1">
    <source>
        <dbReference type="ARBA" id="ARBA00008676"/>
    </source>
</evidence>
<keyword evidence="6" id="KW-0489">Methyltransferase</keyword>
<comment type="similarity">
    <text evidence="1">Belongs to the PanB family.</text>
</comment>
<dbReference type="EMBL" id="OBEL01000001">
    <property type="protein sequence ID" value="SNZ08726.1"/>
    <property type="molecule type" value="Genomic_DNA"/>
</dbReference>
<dbReference type="Gene3D" id="3.20.20.60">
    <property type="entry name" value="Phosphoenolpyruvate-binding domains"/>
    <property type="match status" value="1"/>
</dbReference>
<dbReference type="EC" id="2.1.2.11" evidence="3"/>
<dbReference type="SUPFAM" id="SSF51621">
    <property type="entry name" value="Phosphoenolpyruvate/pyruvate domain"/>
    <property type="match status" value="1"/>
</dbReference>
<dbReference type="PANTHER" id="PTHR20881">
    <property type="entry name" value="3-METHYL-2-OXOBUTANOATE HYDROXYMETHYLTRANSFERASE"/>
    <property type="match status" value="1"/>
</dbReference>
<organism evidence="6 7">
    <name type="scientific">Cohaesibacter gelatinilyticus</name>
    <dbReference type="NCBI Taxonomy" id="372072"/>
    <lineage>
        <taxon>Bacteria</taxon>
        <taxon>Pseudomonadati</taxon>
        <taxon>Pseudomonadota</taxon>
        <taxon>Alphaproteobacteria</taxon>
        <taxon>Hyphomicrobiales</taxon>
        <taxon>Cohaesibacteraceae</taxon>
    </lineage>
</organism>
<evidence type="ECO:0000256" key="4">
    <source>
        <dbReference type="ARBA" id="ARBA00022655"/>
    </source>
</evidence>
<dbReference type="GO" id="GO:0015940">
    <property type="term" value="P:pantothenate biosynthetic process"/>
    <property type="evidence" value="ECO:0007669"/>
    <property type="project" value="UniProtKB-KW"/>
</dbReference>
<accession>A0A285NLI2</accession>
<dbReference type="GO" id="GO:0003864">
    <property type="term" value="F:3-methyl-2-oxobutanoate hydroxymethyltransferase activity"/>
    <property type="evidence" value="ECO:0007669"/>
    <property type="project" value="UniProtKB-EC"/>
</dbReference>